<dbReference type="RefSeq" id="WP_082214313.1">
    <property type="nucleotide sequence ID" value="NZ_FUZA01000002.1"/>
</dbReference>
<dbReference type="GO" id="GO:0003677">
    <property type="term" value="F:DNA binding"/>
    <property type="evidence" value="ECO:0007669"/>
    <property type="project" value="UniProtKB-KW"/>
</dbReference>
<dbReference type="STRING" id="651661.SAMN05660293_01762"/>
<dbReference type="InterPro" id="IPR007421">
    <property type="entry name" value="Schlafen_AlbA_2_dom"/>
</dbReference>
<sequence>MQDKSIIQIIKEGEGLTTEFKRTIDSAFKIAKTIVSFANTSGGSLLIGISDSGAILGVTSELVELKKLETATSQLIEPKLTVRIKSALLDGRKVLHIDIDESSDKPHYAVNEKDMKIIYIRVKDKSIPIPKLLMQGETDADLEKLLASRHVKTLITYLREQDSVTAKVFSRIINISEKRAERMLHDLAEKQVLLKISRNKPEAFSLKYAK</sequence>
<name>A0A1T5DMN2_9BACT</name>
<dbReference type="InterPro" id="IPR038461">
    <property type="entry name" value="Schlafen_AlbA_2_dom_sf"/>
</dbReference>
<dbReference type="OrthoDB" id="9810282at2"/>
<feature type="domain" description="Schlafen AlbA-2" evidence="1">
    <location>
        <begin position="14"/>
        <end position="128"/>
    </location>
</feature>
<keyword evidence="2" id="KW-0238">DNA-binding</keyword>
<proteinExistence type="predicted"/>
<dbReference type="AlphaFoldDB" id="A0A1T5DMN2"/>
<dbReference type="Gene3D" id="3.30.950.30">
    <property type="entry name" value="Schlafen, AAA domain"/>
    <property type="match status" value="1"/>
</dbReference>
<dbReference type="Proteomes" id="UP000190897">
    <property type="component" value="Unassembled WGS sequence"/>
</dbReference>
<protein>
    <submittedName>
        <fullName evidence="2">Putative DNA-binding domain-containing protein</fullName>
    </submittedName>
</protein>
<dbReference type="PANTHER" id="PTHR30595:SF6">
    <property type="entry name" value="SCHLAFEN ALBA-2 DOMAIN-CONTAINING PROTEIN"/>
    <property type="match status" value="1"/>
</dbReference>
<dbReference type="EMBL" id="FUZA01000002">
    <property type="protein sequence ID" value="SKB72946.1"/>
    <property type="molecule type" value="Genomic_DNA"/>
</dbReference>
<evidence type="ECO:0000259" key="1">
    <source>
        <dbReference type="Pfam" id="PF04326"/>
    </source>
</evidence>
<keyword evidence="3" id="KW-1185">Reference proteome</keyword>
<evidence type="ECO:0000313" key="3">
    <source>
        <dbReference type="Proteomes" id="UP000190897"/>
    </source>
</evidence>
<dbReference type="PANTHER" id="PTHR30595">
    <property type="entry name" value="GLPR-RELATED TRANSCRIPTIONAL REPRESSOR"/>
    <property type="match status" value="1"/>
</dbReference>
<reference evidence="3" key="1">
    <citation type="submission" date="2017-02" db="EMBL/GenBank/DDBJ databases">
        <authorList>
            <person name="Varghese N."/>
            <person name="Submissions S."/>
        </authorList>
    </citation>
    <scope>NUCLEOTIDE SEQUENCE [LARGE SCALE GENOMIC DNA]</scope>
    <source>
        <strain evidence="3">DSM 22270</strain>
    </source>
</reference>
<gene>
    <name evidence="2" type="ORF">SAMN05660293_01762</name>
</gene>
<organism evidence="2 3">
    <name type="scientific">Dyadobacter psychrophilus</name>
    <dbReference type="NCBI Taxonomy" id="651661"/>
    <lineage>
        <taxon>Bacteria</taxon>
        <taxon>Pseudomonadati</taxon>
        <taxon>Bacteroidota</taxon>
        <taxon>Cytophagia</taxon>
        <taxon>Cytophagales</taxon>
        <taxon>Spirosomataceae</taxon>
        <taxon>Dyadobacter</taxon>
    </lineage>
</organism>
<dbReference type="Pfam" id="PF04326">
    <property type="entry name" value="SLFN_AlbA_2"/>
    <property type="match status" value="1"/>
</dbReference>
<evidence type="ECO:0000313" key="2">
    <source>
        <dbReference type="EMBL" id="SKB72946.1"/>
    </source>
</evidence>
<accession>A0A1T5DMN2</accession>